<proteinExistence type="predicted"/>
<reference evidence="1" key="1">
    <citation type="submission" date="2021-01" db="EMBL/GenBank/DDBJ databases">
        <authorList>
            <consortium name="Genoscope - CEA"/>
            <person name="William W."/>
        </authorList>
    </citation>
    <scope>NUCLEOTIDE SEQUENCE</scope>
</reference>
<sequence>MQRQQDSAIQQTFIYQSQQINDEKGYVQTEDVSCWLASINQYTWQQHISAKFSLTYIYSSSWQQCSIQKGIYTSVMLQMNSQQGLKSKIWDFIDCLKADIEILHLVNNFKFLLLLFISEDYQLIEFDLIRFNQYTNNEQFQIAFKMLLKRCIHNNKKYNKVSH</sequence>
<accession>A0A8S1YJU2</accession>
<comment type="caution">
    <text evidence="1">The sequence shown here is derived from an EMBL/GenBank/DDBJ whole genome shotgun (WGS) entry which is preliminary data.</text>
</comment>
<evidence type="ECO:0000313" key="1">
    <source>
        <dbReference type="EMBL" id="CAD8214120.1"/>
    </source>
</evidence>
<dbReference type="EMBL" id="CAJJDP010000315">
    <property type="protein sequence ID" value="CAD8215565.1"/>
    <property type="molecule type" value="Genomic_DNA"/>
</dbReference>
<evidence type="ECO:0000313" key="3">
    <source>
        <dbReference type="Proteomes" id="UP000683925"/>
    </source>
</evidence>
<evidence type="ECO:0000313" key="2">
    <source>
        <dbReference type="EMBL" id="CAD8215565.1"/>
    </source>
</evidence>
<organism evidence="1 3">
    <name type="scientific">Paramecium octaurelia</name>
    <dbReference type="NCBI Taxonomy" id="43137"/>
    <lineage>
        <taxon>Eukaryota</taxon>
        <taxon>Sar</taxon>
        <taxon>Alveolata</taxon>
        <taxon>Ciliophora</taxon>
        <taxon>Intramacronucleata</taxon>
        <taxon>Oligohymenophorea</taxon>
        <taxon>Peniculida</taxon>
        <taxon>Parameciidae</taxon>
        <taxon>Paramecium</taxon>
    </lineage>
</organism>
<name>A0A8S1YJU2_PAROT</name>
<dbReference type="EMBL" id="CAJJDP010000173">
    <property type="protein sequence ID" value="CAD8214120.1"/>
    <property type="molecule type" value="Genomic_DNA"/>
</dbReference>
<dbReference type="AlphaFoldDB" id="A0A8S1YJU2"/>
<gene>
    <name evidence="1" type="ORF">POCTA_138.1.T1700009</name>
    <name evidence="2" type="ORF">POCTA_138.1.T3110001</name>
</gene>
<dbReference type="Proteomes" id="UP000683925">
    <property type="component" value="Unassembled WGS sequence"/>
</dbReference>
<protein>
    <submittedName>
        <fullName evidence="1">Uncharacterized protein</fullName>
    </submittedName>
</protein>
<keyword evidence="3" id="KW-1185">Reference proteome</keyword>